<protein>
    <submittedName>
        <fullName evidence="1">Uncharacterized protein</fullName>
    </submittedName>
</protein>
<keyword evidence="2" id="KW-1185">Reference proteome</keyword>
<comment type="caution">
    <text evidence="1">The sequence shown here is derived from an EMBL/GenBank/DDBJ whole genome shotgun (WGS) entry which is preliminary data.</text>
</comment>
<organism evidence="1 2">
    <name type="scientific">Mycena albidolilacea</name>
    <dbReference type="NCBI Taxonomy" id="1033008"/>
    <lineage>
        <taxon>Eukaryota</taxon>
        <taxon>Fungi</taxon>
        <taxon>Dikarya</taxon>
        <taxon>Basidiomycota</taxon>
        <taxon>Agaricomycotina</taxon>
        <taxon>Agaricomycetes</taxon>
        <taxon>Agaricomycetidae</taxon>
        <taxon>Agaricales</taxon>
        <taxon>Marasmiineae</taxon>
        <taxon>Mycenaceae</taxon>
        <taxon>Mycena</taxon>
    </lineage>
</organism>
<evidence type="ECO:0000313" key="1">
    <source>
        <dbReference type="EMBL" id="KAJ7301663.1"/>
    </source>
</evidence>
<dbReference type="Proteomes" id="UP001218218">
    <property type="component" value="Unassembled WGS sequence"/>
</dbReference>
<dbReference type="AlphaFoldDB" id="A0AAD6YYF6"/>
<accession>A0AAD6YYF6</accession>
<sequence length="409" mass="44196">MPLLQYPITRNFPGRAFSYAAFAGAAVVLLFLAVLNAAVGGYETVPSYSSDFNVTENHWFDKFLRATKPKPGSLCDPRLLSLGETITTNYTMFECNNCDITSLFVNADSNTFIIDFAALVTCKADEYQIQQDNRFDIIARADWSTSYLSGMFRSPLGAQKALRNMQSGTYNKSSDARGSALNTLLATSGTESADRVYNMLLLSNRTTPQIISFQADFPWCPASLGRGAPSAAQVPLLNIKGMFELLGNGFLHQNSTGGLLTDDTTGIISNMVQALYAAVRLDLGNPSSNNFLLNTTVIPQAFQATFPQTYPGQGNITLPTDSYLHSALVNDGKFSKLTGGVYDIPGLLPLSVPGPAIFDGVYLCRFQRGKSAGSGFIAVLIGTLSTFLRRVGNFPHAGGCFGEKARAHR</sequence>
<evidence type="ECO:0000313" key="2">
    <source>
        <dbReference type="Proteomes" id="UP001218218"/>
    </source>
</evidence>
<name>A0AAD6YYF6_9AGAR</name>
<gene>
    <name evidence="1" type="ORF">DFH08DRAFT_978591</name>
</gene>
<dbReference type="EMBL" id="JARIHO010000130">
    <property type="protein sequence ID" value="KAJ7301663.1"/>
    <property type="molecule type" value="Genomic_DNA"/>
</dbReference>
<proteinExistence type="predicted"/>
<reference evidence="1" key="1">
    <citation type="submission" date="2023-03" db="EMBL/GenBank/DDBJ databases">
        <title>Massive genome expansion in bonnet fungi (Mycena s.s.) driven by repeated elements and novel gene families across ecological guilds.</title>
        <authorList>
            <consortium name="Lawrence Berkeley National Laboratory"/>
            <person name="Harder C.B."/>
            <person name="Miyauchi S."/>
            <person name="Viragh M."/>
            <person name="Kuo A."/>
            <person name="Thoen E."/>
            <person name="Andreopoulos B."/>
            <person name="Lu D."/>
            <person name="Skrede I."/>
            <person name="Drula E."/>
            <person name="Henrissat B."/>
            <person name="Morin E."/>
            <person name="Kohler A."/>
            <person name="Barry K."/>
            <person name="LaButti K."/>
            <person name="Morin E."/>
            <person name="Salamov A."/>
            <person name="Lipzen A."/>
            <person name="Mereny Z."/>
            <person name="Hegedus B."/>
            <person name="Baldrian P."/>
            <person name="Stursova M."/>
            <person name="Weitz H."/>
            <person name="Taylor A."/>
            <person name="Grigoriev I.V."/>
            <person name="Nagy L.G."/>
            <person name="Martin F."/>
            <person name="Kauserud H."/>
        </authorList>
    </citation>
    <scope>NUCLEOTIDE SEQUENCE</scope>
    <source>
        <strain evidence="1">CBHHK002</strain>
    </source>
</reference>